<feature type="region of interest" description="Disordered" evidence="6">
    <location>
        <begin position="1253"/>
        <end position="1317"/>
    </location>
</feature>
<dbReference type="SUPFAM" id="SSF69318">
    <property type="entry name" value="Integrin alpha N-terminal domain"/>
    <property type="match status" value="1"/>
</dbReference>
<feature type="compositionally biased region" description="Low complexity" evidence="6">
    <location>
        <begin position="1277"/>
        <end position="1288"/>
    </location>
</feature>
<dbReference type="PANTHER" id="PTHR32305:SF15">
    <property type="entry name" value="PROTEIN RHSA-RELATED"/>
    <property type="match status" value="1"/>
</dbReference>
<dbReference type="InterPro" id="IPR050708">
    <property type="entry name" value="T6SS_VgrG/RHS"/>
</dbReference>
<dbReference type="Gene3D" id="2.180.10.10">
    <property type="entry name" value="RHS repeat-associated core"/>
    <property type="match status" value="2"/>
</dbReference>
<dbReference type="InterPro" id="IPR028994">
    <property type="entry name" value="Integrin_alpha_N"/>
</dbReference>
<keyword evidence="2" id="KW-0964">Secreted</keyword>
<reference evidence="8 9" key="1">
    <citation type="submission" date="2024-09" db="EMBL/GenBank/DDBJ databases">
        <authorList>
            <person name="Sun Q."/>
            <person name="Mori K."/>
        </authorList>
    </citation>
    <scope>NUCLEOTIDE SEQUENCE [LARGE SCALE GENOMIC DNA]</scope>
    <source>
        <strain evidence="8 9">CGMCC 1.15906</strain>
    </source>
</reference>
<dbReference type="Proteomes" id="UP001589890">
    <property type="component" value="Unassembled WGS sequence"/>
</dbReference>
<dbReference type="SUPFAM" id="SSF53933">
    <property type="entry name" value="Microbial ribonucleases"/>
    <property type="match status" value="1"/>
</dbReference>
<evidence type="ECO:0000313" key="9">
    <source>
        <dbReference type="Proteomes" id="UP001589890"/>
    </source>
</evidence>
<dbReference type="NCBIfam" id="TIGR01643">
    <property type="entry name" value="YD_repeat_2x"/>
    <property type="match status" value="1"/>
</dbReference>
<feature type="compositionally biased region" description="Basic and acidic residues" evidence="6">
    <location>
        <begin position="1132"/>
        <end position="1142"/>
    </location>
</feature>
<proteinExistence type="predicted"/>
<dbReference type="NCBIfam" id="TIGR03696">
    <property type="entry name" value="Rhs_assc_core"/>
    <property type="match status" value="1"/>
</dbReference>
<accession>A0ABV6QQW2</accession>
<dbReference type="InterPro" id="IPR000026">
    <property type="entry name" value="N1-like"/>
</dbReference>
<evidence type="ECO:0000313" key="8">
    <source>
        <dbReference type="EMBL" id="MFC0626017.1"/>
    </source>
</evidence>
<dbReference type="InterPro" id="IPR022045">
    <property type="entry name" value="TcdB_toxin_mid/N"/>
</dbReference>
<name>A0ABV6QQW2_9ACTN</name>
<dbReference type="InterPro" id="IPR031325">
    <property type="entry name" value="RHS_repeat"/>
</dbReference>
<keyword evidence="3" id="KW-0540">Nuclease</keyword>
<comment type="subcellular location">
    <subcellularLocation>
        <location evidence="1">Secreted</location>
    </subcellularLocation>
</comment>
<feature type="domain" description="Insecticide toxin TcdB middle/N-terminal" evidence="7">
    <location>
        <begin position="1483"/>
        <end position="1603"/>
    </location>
</feature>
<evidence type="ECO:0000256" key="2">
    <source>
        <dbReference type="ARBA" id="ARBA00022525"/>
    </source>
</evidence>
<dbReference type="Pfam" id="PF05593">
    <property type="entry name" value="RHS_repeat"/>
    <property type="match status" value="1"/>
</dbReference>
<comment type="caution">
    <text evidence="8">The sequence shown here is derived from an EMBL/GenBank/DDBJ whole genome shotgun (WGS) entry which is preliminary data.</text>
</comment>
<dbReference type="RefSeq" id="WP_380049043.1">
    <property type="nucleotide sequence ID" value="NZ_JBHLTC010000020.1"/>
</dbReference>
<keyword evidence="4" id="KW-0378">Hydrolase</keyword>
<evidence type="ECO:0000259" key="7">
    <source>
        <dbReference type="Pfam" id="PF12256"/>
    </source>
</evidence>
<dbReference type="EMBL" id="JBHLTC010000020">
    <property type="protein sequence ID" value="MFC0626017.1"/>
    <property type="molecule type" value="Genomic_DNA"/>
</dbReference>
<protein>
    <submittedName>
        <fullName evidence="8">SpvB/TcaC N-terminal domain-containing protein</fullName>
    </submittedName>
</protein>
<dbReference type="Pfam" id="PF12256">
    <property type="entry name" value="TcdB_toxin_midN"/>
    <property type="match status" value="1"/>
</dbReference>
<evidence type="ECO:0000256" key="6">
    <source>
        <dbReference type="SAM" id="MobiDB-lite"/>
    </source>
</evidence>
<dbReference type="Pfam" id="PF00545">
    <property type="entry name" value="Ribonuclease"/>
    <property type="match status" value="1"/>
</dbReference>
<gene>
    <name evidence="8" type="ORF">ACFFGN_18200</name>
</gene>
<keyword evidence="5" id="KW-0843">Virulence</keyword>
<feature type="region of interest" description="Disordered" evidence="6">
    <location>
        <begin position="2452"/>
        <end position="2475"/>
    </location>
</feature>
<dbReference type="Gene3D" id="3.10.450.30">
    <property type="entry name" value="Microbial ribonucleases"/>
    <property type="match status" value="1"/>
</dbReference>
<evidence type="ECO:0000256" key="1">
    <source>
        <dbReference type="ARBA" id="ARBA00004613"/>
    </source>
</evidence>
<keyword evidence="9" id="KW-1185">Reference proteome</keyword>
<feature type="region of interest" description="Disordered" evidence="6">
    <location>
        <begin position="2688"/>
        <end position="2713"/>
    </location>
</feature>
<organism evidence="8 9">
    <name type="scientific">Kribbella deserti</name>
    <dbReference type="NCBI Taxonomy" id="1926257"/>
    <lineage>
        <taxon>Bacteria</taxon>
        <taxon>Bacillati</taxon>
        <taxon>Actinomycetota</taxon>
        <taxon>Actinomycetes</taxon>
        <taxon>Propionibacteriales</taxon>
        <taxon>Kribbellaceae</taxon>
        <taxon>Kribbella</taxon>
    </lineage>
</organism>
<dbReference type="InterPro" id="IPR016191">
    <property type="entry name" value="Ribonuclease/ribotoxin"/>
</dbReference>
<dbReference type="Pfam" id="PF03534">
    <property type="entry name" value="SpvB"/>
    <property type="match status" value="1"/>
</dbReference>
<feature type="region of interest" description="Disordered" evidence="6">
    <location>
        <begin position="1121"/>
        <end position="1148"/>
    </location>
</feature>
<sequence length="2882" mass="312045">MSSCLPGVAPKAAGAVSPDREEFVSPAAPKAQTIGFGGAQVVVRPAAVSEPVRIGISALTGTEVPSIPSAMTNVTGRAHRSGFRFTPHPHKFKAPVEVTLPYDPALLEPGFSGADIRTYFFNDVAQCWQALELVTVDQTKHTVTSRTDHFTDMVNATVTVPEHPENTSFNPNQIKGIQAADPGSKVNLIAPPTANNAGDNRLSYPVELPPGRLGVQPQVRLSYSSAASNGWLGVGWDLAVPSVTIDTRWGVPRYDATKETETYLVDGEQVTPVAHRGTPVARTAEKVFHSRVEGGFAKIVRHGSSPKTYSWEITDKSGTRWIYGGAGATLSDDDGNGFLWALRERRDRHDNLVRYHYALVEDAGIDGSTQLGRNLYPRKITYTGQGGTEGRYSVTFIRDRELNEAARVDKIIDARGRFKRVTADRLRRIEVKLDDELIRRYELTYTTGAFHKTLLREVAQQDDKGALFNKHEFSYFDDIRDASGKYQAFQSAQWTVPGDGLTNGKLNLTPDNGGDASALQANRGRDAGGHLYVGAGLSPTKSGSIGVKVGGSHASHDGVLALIDVDGDGLSDKVFRNGGVVKYRKNLSGPNGQARFAETAQTLPLPGIMSESNESMTFGIEGYKSGVAAQLNYVNAFATTDRYFHDVNNDGITDLVNGTSVLFGRLGGNGVPVYGVSADTPVEIKHGTLDTSKLFGDFAQDRNRLTESFPLLDTVRRWVAPFDGKVRIDGAVRLAPETEDERATSKTADGIKVSIQREDSVLWSQAIGPRDNAEYQPEDVAEVTVKRGQRLYFRVQSVFDGSLDAVSWNPRVSYVGVPDRADVNNLPSYRYEASRDFTLGGRSSELKAPLTGTLRLSGDLKKMKPTTDDVTVLVTRDGQPVFQQTLAAGVAGTVPMNTDVVVHKGQTLKLRVKVDSPIDLGVLEWIPRAHYTVAEGVDRVTDQDSKPLIEVLPPFDVDMYPVNGLEQPQTPWIVDTADGAPITVRPKLAFNFEGQKPSGRVTFTVKRAGAEYGELLAKSHFDIVNGVVTAPDPVHPFVWPGDKLYFDFSTTNPKLRLFLSNQTVAVDEAVNPVHSTFHSADEEGAFAQAYRGWAAIGYNGNRDRATKPIIQSDLVIDESYTSDLPDEVDPQAQKDDFGKDPRVTPPRMVMFVPSPQQRRWGVGDHSWVAAGQASSSRMGAPSISLPGTGDLAGAIAVPRVARSEQISLTGSLGGPVGSVGGSIATGKSQGLVDFLDMNGDGFPDVVGSRGIQYTDPTGGLGTTSGLTPDGAVRRSKNIAGNASAGSAARTISTGRGAGSPGRTPADTARAGNDMPPLGVGLALGSNSSDAEFDLLDVNGDGLPDRAYEDGQVALNYGYRFGAPEAWRNPAALTKGSGTNTGLSLGFNTDFYGFAGGGSYHQGVTSAAGTLADMNGDGLADRVFSGSPIKVAFNTGNGFEPAVEFHGSLAGISKDRNATLGGGAYFTFPICFIAACVVINPGVHASTSASRSEQGLRDLNGDGFVDHVASTKDDQLVVAQNRTGRTNLLRGVSRPLGGSMQFNYTRDGNTYDQPGSKFVLSEVSVNDGRPGDGQDVQVTTIEYSGGVYDRLERQFRGYAKVVNRVRDAGANKAVYRSVTDEYRVDSVYTQGLATRSTVTNAAGAKFLETENTYAVRDVGNPTGTADLSSTTATLFPHLVRTDKRFYEGQDTAGKATYSTWAYDEFGNLKRSFDAGDTGTADDLETLVGYAVCPATHILGLPNDNEVRTGTAVRRKRQSTVDCATGDVTQVRSYLADGSAAVTDMTYFGDGNLRTVTGPANKHGQRFRLEYGYDSTVGVHVQSVTDSFGYKSSSTYDFKFGEVTSSTDTNNQVVTNGYDSVGRLIEVTGPYEAPENRATIGFEYHPEAAVPYAVTRHVDREADNTVRTDTIDTIVFVDGLGRKIQTKADAALSTGENTPAADSMVVSGRVFYDFAGRAVKEHFDVTEPKGAANTSYNATVDPVQPTVTSYDILDRVTRTVLPDNTTASMAYGFGPDRAGLTRFETISTDANGKSSRSYHDVRELPTAVKQFNPVGGQPVIWTSFGHNALGERTSITDDHNNVTTMEYDNFGRRTAVASPDSGRTETEYDLADNRIKTITAKLAAQQKAIEYDYEFNRLKRVRYPIFTANNVTYTYGSPGAPNNSAGRITGIVDGAGSVAREYGPLGEVTKETRVVAGQGSHVYNLTTRYQYDTWNRMLKLTYPDGEVLSYHYNSGGEVDSARGVKAGKTYPYLARLEYDKFGQRALVDTGNGTRTRYTYDPVTQRLENLKAKLAQGYEFHNLEYTYDNVGNIKTLKNNTLAPTASVKVGGPASETYQYDDLYRLTKSQGSYRPKAAKTDQYSLVTTYDSIGNTTNKNQLHTITSNGGTQVDAKLTYNDNYAYSSTRPHAAATIGIYTFQYDANGNQVSRNQQSGPRRQLVWDEENRLACSHENVQTQTLPQMPASCDNAGGTTSSRYRYDDQGERVVKDEANFHVYPNQNFSLRGNKEFKHVYIGATRLVTKTVEPVQQVEDQQFYAHSDHLGSTGFVTDSAGALAEHLKYIPGGETWVSEQPSQPVPYEYTGKEFDPQTGFYYHGARYYDPRTSNWQGTDPALPDMAKNSGHLSTYSYAGNNPIRFVDPDGRTPRFPSDTGLSGADAARFWPTGEIIPNAIPTQGQRVLNMIREKGHKPHGYTGGQVFSNAGADPRTGKPSAMLPKQTASGAAITYREWDVNPHVKGVDRGGHRLVTGSIDGKTVHSAYYTADHYDTFREIDIDKNLGPSTVKRAPAVNGFTGRVFAAPTGSSNWFGGALRGAKTAGRVGGVLGVIHGLKGDYKNHQEAKSRGISLDDLYDEQARKNGGKVRHLLPGLTRDRCSYSPGACEIN</sequence>
<dbReference type="InterPro" id="IPR006530">
    <property type="entry name" value="YD"/>
</dbReference>
<evidence type="ECO:0000256" key="5">
    <source>
        <dbReference type="ARBA" id="ARBA00023026"/>
    </source>
</evidence>
<dbReference type="InterPro" id="IPR022385">
    <property type="entry name" value="Rhs_assc_core"/>
</dbReference>
<dbReference type="InterPro" id="IPR003284">
    <property type="entry name" value="Sal_SpvB"/>
</dbReference>
<dbReference type="PANTHER" id="PTHR32305">
    <property type="match status" value="1"/>
</dbReference>
<evidence type="ECO:0000256" key="4">
    <source>
        <dbReference type="ARBA" id="ARBA00022801"/>
    </source>
</evidence>
<evidence type="ECO:0000256" key="3">
    <source>
        <dbReference type="ARBA" id="ARBA00022722"/>
    </source>
</evidence>